<accession>A0A081NJ70</accession>
<dbReference type="eggNOG" id="COG2148">
    <property type="taxonomic scope" value="Bacteria"/>
</dbReference>
<feature type="transmembrane region" description="Helical" evidence="7">
    <location>
        <begin position="99"/>
        <end position="119"/>
    </location>
</feature>
<evidence type="ECO:0000259" key="8">
    <source>
        <dbReference type="Pfam" id="PF02397"/>
    </source>
</evidence>
<dbReference type="InterPro" id="IPR017475">
    <property type="entry name" value="EPS_sugar_tfrase"/>
</dbReference>
<evidence type="ECO:0000256" key="1">
    <source>
        <dbReference type="ARBA" id="ARBA00004141"/>
    </source>
</evidence>
<dbReference type="EMBL" id="JOKH01000002">
    <property type="protein sequence ID" value="KEQ18493.1"/>
    <property type="molecule type" value="Genomic_DNA"/>
</dbReference>
<dbReference type="GO" id="GO:0089702">
    <property type="term" value="F:undecaprenyl-phosphate glucose phosphotransferase activity"/>
    <property type="evidence" value="ECO:0007669"/>
    <property type="project" value="TreeGrafter"/>
</dbReference>
<dbReference type="NCBIfam" id="TIGR03023">
    <property type="entry name" value="WcaJ_sugtrans"/>
    <property type="match status" value="1"/>
</dbReference>
<evidence type="ECO:0000256" key="7">
    <source>
        <dbReference type="SAM" id="Phobius"/>
    </source>
</evidence>
<dbReference type="InterPro" id="IPR017473">
    <property type="entry name" value="Undecaprenyl-P_gluc_Ptfrase"/>
</dbReference>
<dbReference type="STRING" id="1137799.GZ78_13495"/>
<keyword evidence="10" id="KW-1185">Reference proteome</keyword>
<sequence>MCVLLLFVLSDLFIALASGWFAYLMRFGDLNLPESYQTLIIIFSLLAVVSFGVFGPNSSWHRYPWLEQIRKLSTAFVMAFSGLLLILVAFKMSHEYSRVWLSIWMLTHATLAVLFYSMVSVAVKRYWAREENTRSVLIIGKGAGFKKTVDRFLKPNSEGYLIKDTIYFENLEDALGQLQNRINEGQQFDAYWIFLPLNCSDAVKDIVHTLRHETGDIQYMPGLSELPLINHQVTTIGDIYSFDITRSPLDGFNSILKRAEDIVIASLILILISPLCLLIALAVKLSSPGPVLFKQYRYGKGKEKIKVYKFRSMKLHQEESGSVTQAIKGDPRITRLGAFLRCTSLDELPQFINVLQGRMSIVGPRPHAVAHNEQYKDQVASYMKRHKIKPGITGLAQVNGYRGETDTLEKMQKRVEFDIKYLEQWSLWLDIKIVFKTVFKGFISDKAY</sequence>
<evidence type="ECO:0000256" key="3">
    <source>
        <dbReference type="ARBA" id="ARBA00022679"/>
    </source>
</evidence>
<comment type="subcellular location">
    <subcellularLocation>
        <location evidence="1">Membrane</location>
        <topology evidence="1">Multi-pass membrane protein</topology>
    </subcellularLocation>
</comment>
<dbReference type="InterPro" id="IPR003362">
    <property type="entry name" value="Bact_transf"/>
</dbReference>
<organism evidence="9 10">
    <name type="scientific">Endozoicomonas numazuensis</name>
    <dbReference type="NCBI Taxonomy" id="1137799"/>
    <lineage>
        <taxon>Bacteria</taxon>
        <taxon>Pseudomonadati</taxon>
        <taxon>Pseudomonadota</taxon>
        <taxon>Gammaproteobacteria</taxon>
        <taxon>Oceanospirillales</taxon>
        <taxon>Endozoicomonadaceae</taxon>
        <taxon>Endozoicomonas</taxon>
    </lineage>
</organism>
<proteinExistence type="inferred from homology"/>
<comment type="caution">
    <text evidence="9">The sequence shown here is derived from an EMBL/GenBank/DDBJ whole genome shotgun (WGS) entry which is preliminary data.</text>
</comment>
<protein>
    <recommendedName>
        <fullName evidence="8">Bacterial sugar transferase domain-containing protein</fullName>
    </recommendedName>
</protein>
<reference evidence="9 10" key="1">
    <citation type="submission" date="2014-06" db="EMBL/GenBank/DDBJ databases">
        <title>Whole Genome Sequences of Three Symbiotic Endozoicomonas Bacteria.</title>
        <authorList>
            <person name="Neave M.J."/>
            <person name="Apprill A."/>
            <person name="Voolstra C.R."/>
        </authorList>
    </citation>
    <scope>NUCLEOTIDE SEQUENCE [LARGE SCALE GENOMIC DNA]</scope>
    <source>
        <strain evidence="9 10">DSM 25634</strain>
    </source>
</reference>
<keyword evidence="6 7" id="KW-0472">Membrane</keyword>
<dbReference type="NCBIfam" id="TIGR03025">
    <property type="entry name" value="EPS_sugtrans"/>
    <property type="match status" value="1"/>
</dbReference>
<gene>
    <name evidence="9" type="ORF">GZ78_13495</name>
</gene>
<keyword evidence="4 7" id="KW-0812">Transmembrane</keyword>
<comment type="similarity">
    <text evidence="2">Belongs to the bacterial sugar transferase family.</text>
</comment>
<dbReference type="Pfam" id="PF13727">
    <property type="entry name" value="CoA_binding_3"/>
    <property type="match status" value="1"/>
</dbReference>
<feature type="domain" description="Bacterial sugar transferase" evidence="8">
    <location>
        <begin position="257"/>
        <end position="440"/>
    </location>
</feature>
<keyword evidence="5 7" id="KW-1133">Transmembrane helix</keyword>
<dbReference type="PANTHER" id="PTHR30576">
    <property type="entry name" value="COLANIC BIOSYNTHESIS UDP-GLUCOSE LIPID CARRIER TRANSFERASE"/>
    <property type="match status" value="1"/>
</dbReference>
<evidence type="ECO:0000256" key="5">
    <source>
        <dbReference type="ARBA" id="ARBA00022989"/>
    </source>
</evidence>
<dbReference type="GO" id="GO:0009242">
    <property type="term" value="P:colanic acid biosynthetic process"/>
    <property type="evidence" value="ECO:0007669"/>
    <property type="project" value="TreeGrafter"/>
</dbReference>
<evidence type="ECO:0000256" key="6">
    <source>
        <dbReference type="ARBA" id="ARBA00023136"/>
    </source>
</evidence>
<dbReference type="Pfam" id="PF02397">
    <property type="entry name" value="Bac_transf"/>
    <property type="match status" value="1"/>
</dbReference>
<evidence type="ECO:0000256" key="4">
    <source>
        <dbReference type="ARBA" id="ARBA00022692"/>
    </source>
</evidence>
<evidence type="ECO:0000256" key="2">
    <source>
        <dbReference type="ARBA" id="ARBA00006464"/>
    </source>
</evidence>
<dbReference type="AlphaFoldDB" id="A0A081NJ70"/>
<dbReference type="PANTHER" id="PTHR30576:SF21">
    <property type="entry name" value="UDP-GLUCOSE:UNDECAPRENYL-PHOSPHATE GLUCOSE-1-PHOSPHATE TRANSFERASE"/>
    <property type="match status" value="1"/>
</dbReference>
<dbReference type="Proteomes" id="UP000028073">
    <property type="component" value="Unassembled WGS sequence"/>
</dbReference>
<evidence type="ECO:0000313" key="9">
    <source>
        <dbReference type="EMBL" id="KEQ18493.1"/>
    </source>
</evidence>
<feature type="transmembrane region" description="Helical" evidence="7">
    <location>
        <begin position="35"/>
        <end position="54"/>
    </location>
</feature>
<feature type="transmembrane region" description="Helical" evidence="7">
    <location>
        <begin position="75"/>
        <end position="93"/>
    </location>
</feature>
<feature type="transmembrane region" description="Helical" evidence="7">
    <location>
        <begin position="262"/>
        <end position="283"/>
    </location>
</feature>
<dbReference type="GO" id="GO:0016020">
    <property type="term" value="C:membrane"/>
    <property type="evidence" value="ECO:0007669"/>
    <property type="project" value="UniProtKB-SubCell"/>
</dbReference>
<keyword evidence="3" id="KW-0808">Transferase</keyword>
<evidence type="ECO:0000313" key="10">
    <source>
        <dbReference type="Proteomes" id="UP000028073"/>
    </source>
</evidence>
<name>A0A081NJ70_9GAMM</name>